<keyword evidence="3" id="KW-1185">Reference proteome</keyword>
<protein>
    <submittedName>
        <fullName evidence="2">Uncharacterized protein</fullName>
    </submittedName>
</protein>
<feature type="region of interest" description="Disordered" evidence="1">
    <location>
        <begin position="149"/>
        <end position="173"/>
    </location>
</feature>
<evidence type="ECO:0000313" key="2">
    <source>
        <dbReference type="EMBL" id="NMN99286.1"/>
    </source>
</evidence>
<reference evidence="2 3" key="1">
    <citation type="submission" date="2019-05" db="EMBL/GenBank/DDBJ databases">
        <authorList>
            <person name="Lee S.D."/>
        </authorList>
    </citation>
    <scope>NUCLEOTIDE SEQUENCE [LARGE SCALE GENOMIC DNA]</scope>
    <source>
        <strain evidence="2 3">YC2-7</strain>
    </source>
</reference>
<dbReference type="Proteomes" id="UP000535543">
    <property type="component" value="Unassembled WGS sequence"/>
</dbReference>
<name>A0A848KN28_9NOCA</name>
<comment type="caution">
    <text evidence="2">The sequence shown here is derived from an EMBL/GenBank/DDBJ whole genome shotgun (WGS) entry which is preliminary data.</text>
</comment>
<dbReference type="NCBIfam" id="NF041638">
    <property type="entry name" value="QRL_CxxC_CxxC"/>
    <property type="match status" value="1"/>
</dbReference>
<proteinExistence type="predicted"/>
<organism evidence="2 3">
    <name type="scientific">Antrihabitans stalactiti</name>
    <dbReference type="NCBI Taxonomy" id="2584121"/>
    <lineage>
        <taxon>Bacteria</taxon>
        <taxon>Bacillati</taxon>
        <taxon>Actinomycetota</taxon>
        <taxon>Actinomycetes</taxon>
        <taxon>Mycobacteriales</taxon>
        <taxon>Nocardiaceae</taxon>
        <taxon>Antrihabitans</taxon>
    </lineage>
</organism>
<feature type="compositionally biased region" description="Basic and acidic residues" evidence="1">
    <location>
        <begin position="163"/>
        <end position="173"/>
    </location>
</feature>
<gene>
    <name evidence="2" type="ORF">FGL95_30135</name>
</gene>
<dbReference type="RefSeq" id="WP_169594421.1">
    <property type="nucleotide sequence ID" value="NZ_VCQU01000016.1"/>
</dbReference>
<feature type="region of interest" description="Disordered" evidence="1">
    <location>
        <begin position="1"/>
        <end position="20"/>
    </location>
</feature>
<dbReference type="AlphaFoldDB" id="A0A848KN28"/>
<feature type="compositionally biased region" description="Basic and acidic residues" evidence="1">
    <location>
        <begin position="10"/>
        <end position="20"/>
    </location>
</feature>
<evidence type="ECO:0000256" key="1">
    <source>
        <dbReference type="SAM" id="MobiDB-lite"/>
    </source>
</evidence>
<accession>A0A848KN28</accession>
<reference evidence="2 3" key="2">
    <citation type="submission" date="2020-06" db="EMBL/GenBank/DDBJ databases">
        <title>Antribacter stalactiti gen. nov., sp. nov., a new member of the family Nacardiaceae isolated from a cave.</title>
        <authorList>
            <person name="Kim I.S."/>
        </authorList>
    </citation>
    <scope>NUCLEOTIDE SEQUENCE [LARGE SCALE GENOMIC DNA]</scope>
    <source>
        <strain evidence="2 3">YC2-7</strain>
    </source>
</reference>
<dbReference type="EMBL" id="VCQU01000016">
    <property type="protein sequence ID" value="NMN99286.1"/>
    <property type="molecule type" value="Genomic_DNA"/>
</dbReference>
<dbReference type="InterPro" id="IPR048142">
    <property type="entry name" value="QRL_CxxC_CxxC"/>
</dbReference>
<evidence type="ECO:0000313" key="3">
    <source>
        <dbReference type="Proteomes" id="UP000535543"/>
    </source>
</evidence>
<sequence length="173" mass="19692">MIGPVPASWREFKEDPTGERHHGVPLHFWRNVPTGLATRRQLDRMGLRRNGQDIAAQAVLLRKRRVPLVAYFYRVDQAAPKRTPSQRQLEALTLATWTRQADAMERHGLDATGLRQQIEGARADIAERAESRLTTTDLDCRAPKSARTNTMTRPFASGDGFDEVTHHGQEWDR</sequence>